<feature type="transmembrane region" description="Helical" evidence="2">
    <location>
        <begin position="357"/>
        <end position="377"/>
    </location>
</feature>
<feature type="compositionally biased region" description="Low complexity" evidence="1">
    <location>
        <begin position="132"/>
        <end position="147"/>
    </location>
</feature>
<feature type="compositionally biased region" description="Pro residues" evidence="1">
    <location>
        <begin position="88"/>
        <end position="97"/>
    </location>
</feature>
<proteinExistence type="predicted"/>
<feature type="compositionally biased region" description="Polar residues" evidence="1">
    <location>
        <begin position="41"/>
        <end position="54"/>
    </location>
</feature>
<organism evidence="3 4">
    <name type="scientific">Elsinoe australis</name>
    <dbReference type="NCBI Taxonomy" id="40998"/>
    <lineage>
        <taxon>Eukaryota</taxon>
        <taxon>Fungi</taxon>
        <taxon>Dikarya</taxon>
        <taxon>Ascomycota</taxon>
        <taxon>Pezizomycotina</taxon>
        <taxon>Dothideomycetes</taxon>
        <taxon>Dothideomycetidae</taxon>
        <taxon>Myriangiales</taxon>
        <taxon>Elsinoaceae</taxon>
        <taxon>Elsinoe</taxon>
    </lineage>
</organism>
<gene>
    <name evidence="3" type="ORF">B9Z65_5263</name>
</gene>
<accession>A0A2P7ZDJ8</accession>
<keyword evidence="2" id="KW-0472">Membrane</keyword>
<feature type="region of interest" description="Disordered" evidence="1">
    <location>
        <begin position="239"/>
        <end position="268"/>
    </location>
</feature>
<reference evidence="3 4" key="1">
    <citation type="submission" date="2017-05" db="EMBL/GenBank/DDBJ databases">
        <title>Draft genome sequence of Elsinoe australis.</title>
        <authorList>
            <person name="Cheng Q."/>
        </authorList>
    </citation>
    <scope>NUCLEOTIDE SEQUENCE [LARGE SCALE GENOMIC DNA]</scope>
    <source>
        <strain evidence="3 4">NL1</strain>
    </source>
</reference>
<sequence length="407" mass="44399">MSANKTHKRIDSSQVGPNPSEQPAGERKSIANDFEGESADESNGQRQPESSCQTPRPIPRQSSGQVQGQPQGIDLSKLDSNPWASASPTPPANPRPAPRGSHRAPEPRSKARYIPPAVCASLSLRPQRDVFPTSSPLPSSSRLAASPTSPPCFRLSPSWITASARPPVNPLDPALPDSGFYGRRPGPTVYGPNQLSSWGGTARPVLEAREMWNDRLIREQDRRDRWEMMRRLARQSRRVPVGRERAAPGGVTVPAPVAGSRAGDGVAGGVVGEGAMNARPREEWRLAVRESEERRYRESAPSFEEGELGRAVRWIDEVERRDNEVLERVERDVERDLGRQIEGPRRLGCFKKMNGNGVYIITVLMALLVIGLIAFAADSGSKQGGKDGSDDDMVTGAAVPMFILGRK</sequence>
<keyword evidence="2" id="KW-1133">Transmembrane helix</keyword>
<dbReference type="OrthoDB" id="10682878at2759"/>
<evidence type="ECO:0000313" key="3">
    <source>
        <dbReference type="EMBL" id="PSK46295.1"/>
    </source>
</evidence>
<comment type="caution">
    <text evidence="3">The sequence shown here is derived from an EMBL/GenBank/DDBJ whole genome shotgun (WGS) entry which is preliminary data.</text>
</comment>
<dbReference type="Proteomes" id="UP000243723">
    <property type="component" value="Unassembled WGS sequence"/>
</dbReference>
<protein>
    <submittedName>
        <fullName evidence="3">Uncharacterized protein</fullName>
    </submittedName>
</protein>
<keyword evidence="2" id="KW-0812">Transmembrane</keyword>
<dbReference type="AlphaFoldDB" id="A0A2P7ZDJ8"/>
<dbReference type="EMBL" id="NHZQ01000236">
    <property type="protein sequence ID" value="PSK46295.1"/>
    <property type="molecule type" value="Genomic_DNA"/>
</dbReference>
<name>A0A2P7ZDJ8_9PEZI</name>
<evidence type="ECO:0000256" key="2">
    <source>
        <dbReference type="SAM" id="Phobius"/>
    </source>
</evidence>
<keyword evidence="4" id="KW-1185">Reference proteome</keyword>
<evidence type="ECO:0000256" key="1">
    <source>
        <dbReference type="SAM" id="MobiDB-lite"/>
    </source>
</evidence>
<feature type="compositionally biased region" description="Polar residues" evidence="1">
    <location>
        <begin position="12"/>
        <end position="21"/>
    </location>
</feature>
<feature type="compositionally biased region" description="Low complexity" evidence="1">
    <location>
        <begin position="61"/>
        <end position="72"/>
    </location>
</feature>
<evidence type="ECO:0000313" key="4">
    <source>
        <dbReference type="Proteomes" id="UP000243723"/>
    </source>
</evidence>
<feature type="region of interest" description="Disordered" evidence="1">
    <location>
        <begin position="128"/>
        <end position="150"/>
    </location>
</feature>
<feature type="region of interest" description="Disordered" evidence="1">
    <location>
        <begin position="1"/>
        <end position="113"/>
    </location>
</feature>